<feature type="compositionally biased region" description="Polar residues" evidence="5">
    <location>
        <begin position="523"/>
        <end position="534"/>
    </location>
</feature>
<dbReference type="InterPro" id="IPR011990">
    <property type="entry name" value="TPR-like_helical_dom_sf"/>
</dbReference>
<sequence length="554" mass="59837">MLRILAFFLIILAISLGFGWLADNPGSVSFDWQGQTVQTSLMIFLIALGIFVVAVMLVVWLISAFFRTPHTIHSWFETRRRDKGYSALSSGIIAAGAGDAILARRMTKQSQKLLDQRKEPLIRFLDAQTAMIEGDYDHARSVFQTMERDPETRLLAMRGLYLEAERVGDDEAARFYAERAVRLAPHVPWAGGAVLEGKSNAGDWDGAMEVLEAQKNTRLIERDESRRTRAVLLTAKAMDRVEADPKAAKSAALEAHSLAPELVPAALLAAKACFRLGDLRKGVKVLEKSWTYGPHPDVADAYVSARPGDSVDDRLKRARHLAALRPGNVESSLCLARAALDAHDLTLARKSALEAAEIEPRESVYLLLADIEEEDTGEVGRVREWMAKAIRAPRDPAWTADGVVSETWAPVSPVTGRLDAFEWKAPPQRAHAVQAHVLEETAAPAETVDAGANAKTGGGKPQVAGHPKTSADKANDGKGDGAPAPTTADNATKSSASGKAGEPLPKYLPPDPAAVKAAKNGAHTGSQGQPQSDKSQAKSEFGRTSEERKEARFG</sequence>
<evidence type="ECO:0000256" key="3">
    <source>
        <dbReference type="ARBA" id="ARBA00022989"/>
    </source>
</evidence>
<comment type="subcellular location">
    <subcellularLocation>
        <location evidence="1">Membrane</location>
    </subcellularLocation>
</comment>
<feature type="transmembrane region" description="Helical" evidence="6">
    <location>
        <begin position="85"/>
        <end position="103"/>
    </location>
</feature>
<feature type="region of interest" description="Disordered" evidence="5">
    <location>
        <begin position="450"/>
        <end position="554"/>
    </location>
</feature>
<dbReference type="PIRSF" id="PIRSF031802">
    <property type="entry name" value="UCP031802"/>
    <property type="match status" value="1"/>
</dbReference>
<dbReference type="RefSeq" id="WP_209593226.1">
    <property type="nucleotide sequence ID" value="NZ_JAGJCF010000002.1"/>
</dbReference>
<evidence type="ECO:0000256" key="5">
    <source>
        <dbReference type="SAM" id="MobiDB-lite"/>
    </source>
</evidence>
<feature type="compositionally biased region" description="Basic and acidic residues" evidence="5">
    <location>
        <begin position="535"/>
        <end position="554"/>
    </location>
</feature>
<dbReference type="SUPFAM" id="SSF48452">
    <property type="entry name" value="TPR-like"/>
    <property type="match status" value="1"/>
</dbReference>
<evidence type="ECO:0000259" key="7">
    <source>
        <dbReference type="Pfam" id="PF07219"/>
    </source>
</evidence>
<keyword evidence="9" id="KW-1185">Reference proteome</keyword>
<keyword evidence="4 6" id="KW-0472">Membrane</keyword>
<accession>A0ABS4BDK9</accession>
<keyword evidence="2 6" id="KW-0812">Transmembrane</keyword>
<organism evidence="8 9">
    <name type="scientific">Jiella mangrovi</name>
    <dbReference type="NCBI Taxonomy" id="2821407"/>
    <lineage>
        <taxon>Bacteria</taxon>
        <taxon>Pseudomonadati</taxon>
        <taxon>Pseudomonadota</taxon>
        <taxon>Alphaproteobacteria</taxon>
        <taxon>Hyphomicrobiales</taxon>
        <taxon>Aurantimonadaceae</taxon>
        <taxon>Jiella</taxon>
    </lineage>
</organism>
<reference evidence="8 9" key="1">
    <citation type="submission" date="2021-04" db="EMBL/GenBank/DDBJ databases">
        <title>Whole genome sequence of Jiella sp. KSK16Y-1.</title>
        <authorList>
            <person name="Tuo L."/>
        </authorList>
    </citation>
    <scope>NUCLEOTIDE SEQUENCE [LARGE SCALE GENOMIC DNA]</scope>
    <source>
        <strain evidence="8 9">KSK16Y-1</strain>
    </source>
</reference>
<evidence type="ECO:0000256" key="4">
    <source>
        <dbReference type="ARBA" id="ARBA00023136"/>
    </source>
</evidence>
<dbReference type="InterPro" id="IPR016982">
    <property type="entry name" value="Mms48"/>
</dbReference>
<keyword evidence="3 6" id="KW-1133">Transmembrane helix</keyword>
<evidence type="ECO:0000256" key="1">
    <source>
        <dbReference type="ARBA" id="ARBA00004370"/>
    </source>
</evidence>
<proteinExistence type="predicted"/>
<evidence type="ECO:0000313" key="8">
    <source>
        <dbReference type="EMBL" id="MBP0614818.1"/>
    </source>
</evidence>
<feature type="domain" description="HemY N-terminal" evidence="7">
    <location>
        <begin position="26"/>
        <end position="134"/>
    </location>
</feature>
<feature type="transmembrane region" description="Helical" evidence="6">
    <location>
        <begin position="43"/>
        <end position="65"/>
    </location>
</feature>
<dbReference type="Proteomes" id="UP000678276">
    <property type="component" value="Unassembled WGS sequence"/>
</dbReference>
<dbReference type="Gene3D" id="1.25.40.10">
    <property type="entry name" value="Tetratricopeptide repeat domain"/>
    <property type="match status" value="1"/>
</dbReference>
<comment type="caution">
    <text evidence="8">The sequence shown here is derived from an EMBL/GenBank/DDBJ whole genome shotgun (WGS) entry which is preliminary data.</text>
</comment>
<dbReference type="EMBL" id="JAGJCF010000002">
    <property type="protein sequence ID" value="MBP0614818.1"/>
    <property type="molecule type" value="Genomic_DNA"/>
</dbReference>
<dbReference type="Pfam" id="PF07219">
    <property type="entry name" value="HemY_N"/>
    <property type="match status" value="1"/>
</dbReference>
<feature type="compositionally biased region" description="Basic and acidic residues" evidence="5">
    <location>
        <begin position="469"/>
        <end position="479"/>
    </location>
</feature>
<evidence type="ECO:0000256" key="6">
    <source>
        <dbReference type="SAM" id="Phobius"/>
    </source>
</evidence>
<gene>
    <name evidence="8" type="ORF">J6595_04410</name>
</gene>
<name>A0ABS4BDK9_9HYPH</name>
<protein>
    <submittedName>
        <fullName evidence="8">Heme biosynthesis protein HemY</fullName>
    </submittedName>
</protein>
<feature type="compositionally biased region" description="Polar residues" evidence="5">
    <location>
        <begin position="487"/>
        <end position="497"/>
    </location>
</feature>
<dbReference type="InterPro" id="IPR010817">
    <property type="entry name" value="HemY_N"/>
</dbReference>
<evidence type="ECO:0000256" key="2">
    <source>
        <dbReference type="ARBA" id="ARBA00022692"/>
    </source>
</evidence>
<evidence type="ECO:0000313" key="9">
    <source>
        <dbReference type="Proteomes" id="UP000678276"/>
    </source>
</evidence>